<proteinExistence type="predicted"/>
<dbReference type="EMBL" id="LNJK01000003">
    <property type="protein sequence ID" value="OWT16417.1"/>
    <property type="molecule type" value="Genomic_DNA"/>
</dbReference>
<comment type="caution">
    <text evidence="1">The sequence shown here is derived from an EMBL/GenBank/DDBJ whole genome shotgun (WGS) entry which is preliminary data.</text>
</comment>
<evidence type="ECO:0000313" key="2">
    <source>
        <dbReference type="Proteomes" id="UP000197894"/>
    </source>
</evidence>
<gene>
    <name evidence="1" type="ORF">AS572_05805</name>
</gene>
<name>A0AAP8CPS7_STAAU</name>
<evidence type="ECO:0000313" key="1">
    <source>
        <dbReference type="EMBL" id="OWT16417.1"/>
    </source>
</evidence>
<dbReference type="AlphaFoldDB" id="A0AAP8CPS7"/>
<dbReference type="Proteomes" id="UP000197894">
    <property type="component" value="Unassembled WGS sequence"/>
</dbReference>
<reference evidence="1 2" key="1">
    <citation type="journal article" date="2017" name="BMC Genomics">
        <title>Prophages and adaptation of Staphylococcus aureus ST398 to the human clinic.</title>
        <authorList>
            <consortium name="Regional Infection Control Group of the Centre Region"/>
            <person name="Diene S.M."/>
            <person name="Corvaglia A.R."/>
            <person name="Francois P."/>
            <person name="van der Mee-Marquet N."/>
        </authorList>
    </citation>
    <scope>NUCLEOTIDE SEQUENCE [LARGE SCALE GENOMIC DNA]</scope>
    <source>
        <strain evidence="1 2">SA13-246</strain>
    </source>
</reference>
<organism evidence="1 2">
    <name type="scientific">Staphylococcus aureus</name>
    <dbReference type="NCBI Taxonomy" id="1280"/>
    <lineage>
        <taxon>Bacteria</taxon>
        <taxon>Bacillati</taxon>
        <taxon>Bacillota</taxon>
        <taxon>Bacilli</taxon>
        <taxon>Bacillales</taxon>
        <taxon>Staphylococcaceae</taxon>
        <taxon>Staphylococcus</taxon>
    </lineage>
</organism>
<dbReference type="RefSeq" id="WP_001806583.1">
    <property type="nucleotide sequence ID" value="NZ_AP019712.1"/>
</dbReference>
<accession>A0AAP8CPS7</accession>
<protein>
    <submittedName>
        <fullName evidence="1">Uncharacterized protein</fullName>
    </submittedName>
</protein>
<sequence>MSEVIAAINVLLLLTVTRAFQTKRATKFCTRPIYLALDQEDH</sequence>